<accession>A0AAJ1ICQ6</accession>
<dbReference type="NCBIfam" id="NF004491">
    <property type="entry name" value="PRK05826.1"/>
    <property type="match status" value="1"/>
</dbReference>
<keyword evidence="8" id="KW-0479">Metal-binding</keyword>
<dbReference type="InterPro" id="IPR015813">
    <property type="entry name" value="Pyrv/PenolPyrv_kinase-like_dom"/>
</dbReference>
<dbReference type="GO" id="GO:0005524">
    <property type="term" value="F:ATP binding"/>
    <property type="evidence" value="ECO:0007669"/>
    <property type="project" value="UniProtKB-KW"/>
</dbReference>
<feature type="domain" description="Pyruvate kinase C-terminal" evidence="18">
    <location>
        <begin position="362"/>
        <end position="474"/>
    </location>
</feature>
<dbReference type="SUPFAM" id="SSF50800">
    <property type="entry name" value="PK beta-barrel domain-like"/>
    <property type="match status" value="1"/>
</dbReference>
<comment type="catalytic activity">
    <reaction evidence="16">
        <text>pyruvate + ATP = phosphoenolpyruvate + ADP + H(+)</text>
        <dbReference type="Rhea" id="RHEA:18157"/>
        <dbReference type="ChEBI" id="CHEBI:15361"/>
        <dbReference type="ChEBI" id="CHEBI:15378"/>
        <dbReference type="ChEBI" id="CHEBI:30616"/>
        <dbReference type="ChEBI" id="CHEBI:58702"/>
        <dbReference type="ChEBI" id="CHEBI:456216"/>
        <dbReference type="EC" id="2.7.1.40"/>
    </reaction>
</comment>
<dbReference type="GO" id="GO:0000287">
    <property type="term" value="F:magnesium ion binding"/>
    <property type="evidence" value="ECO:0007669"/>
    <property type="project" value="UniProtKB-UniRule"/>
</dbReference>
<dbReference type="SUPFAM" id="SSF51621">
    <property type="entry name" value="Phosphoenolpyruvate/pyruvate domain"/>
    <property type="match status" value="1"/>
</dbReference>
<keyword evidence="12 16" id="KW-0460">Magnesium</keyword>
<evidence type="ECO:0000256" key="4">
    <source>
        <dbReference type="ARBA" id="ARBA00008663"/>
    </source>
</evidence>
<dbReference type="Gene3D" id="3.20.20.60">
    <property type="entry name" value="Phosphoenolpyruvate-binding domains"/>
    <property type="match status" value="1"/>
</dbReference>
<evidence type="ECO:0000256" key="12">
    <source>
        <dbReference type="ARBA" id="ARBA00022842"/>
    </source>
</evidence>
<evidence type="ECO:0000256" key="15">
    <source>
        <dbReference type="NCBIfam" id="TIGR01064"/>
    </source>
</evidence>
<evidence type="ECO:0000256" key="3">
    <source>
        <dbReference type="ARBA" id="ARBA00004997"/>
    </source>
</evidence>
<dbReference type="InterPro" id="IPR018209">
    <property type="entry name" value="Pyrv_Knase_AS"/>
</dbReference>
<dbReference type="EMBL" id="JAQQAL010000005">
    <property type="protein sequence ID" value="MDC7225342.1"/>
    <property type="molecule type" value="Genomic_DNA"/>
</dbReference>
<dbReference type="InterPro" id="IPR001697">
    <property type="entry name" value="Pyr_Knase"/>
</dbReference>
<comment type="caution">
    <text evidence="19">The sequence shown here is derived from an EMBL/GenBank/DDBJ whole genome shotgun (WGS) entry which is preliminary data.</text>
</comment>
<dbReference type="Proteomes" id="UP001221217">
    <property type="component" value="Unassembled WGS sequence"/>
</dbReference>
<gene>
    <name evidence="19" type="primary">pyk</name>
    <name evidence="19" type="ORF">PQJ61_01105</name>
</gene>
<name>A0AAJ1ICQ6_9SPIO</name>
<dbReference type="PANTHER" id="PTHR11817">
    <property type="entry name" value="PYRUVATE KINASE"/>
    <property type="match status" value="1"/>
</dbReference>
<evidence type="ECO:0000259" key="18">
    <source>
        <dbReference type="Pfam" id="PF02887"/>
    </source>
</evidence>
<comment type="cofactor">
    <cofactor evidence="2">
        <name>K(+)</name>
        <dbReference type="ChEBI" id="CHEBI:29103"/>
    </cofactor>
</comment>
<dbReference type="PROSITE" id="PS00110">
    <property type="entry name" value="PYRUVATE_KINASE"/>
    <property type="match status" value="1"/>
</dbReference>
<reference evidence="19 20" key="1">
    <citation type="submission" date="2022-12" db="EMBL/GenBank/DDBJ databases">
        <title>Metagenome assembled genome from gulf of manar.</title>
        <authorList>
            <person name="Kohli P."/>
            <person name="Pk S."/>
            <person name="Venkata Ramana C."/>
            <person name="Sasikala C."/>
        </authorList>
    </citation>
    <scope>NUCLEOTIDE SEQUENCE [LARGE SCALE GENOMIC DNA]</scope>
    <source>
        <strain evidence="19">JB008</strain>
    </source>
</reference>
<dbReference type="NCBIfam" id="TIGR01064">
    <property type="entry name" value="pyruv_kin"/>
    <property type="match status" value="1"/>
</dbReference>
<dbReference type="GO" id="GO:0016301">
    <property type="term" value="F:kinase activity"/>
    <property type="evidence" value="ECO:0007669"/>
    <property type="project" value="UniProtKB-KW"/>
</dbReference>
<dbReference type="Gene3D" id="3.40.1380.20">
    <property type="entry name" value="Pyruvate kinase, C-terminal domain"/>
    <property type="match status" value="1"/>
</dbReference>
<evidence type="ECO:0000313" key="20">
    <source>
        <dbReference type="Proteomes" id="UP001221217"/>
    </source>
</evidence>
<dbReference type="InterPro" id="IPR015795">
    <property type="entry name" value="Pyrv_Knase_C"/>
</dbReference>
<evidence type="ECO:0000259" key="17">
    <source>
        <dbReference type="Pfam" id="PF00224"/>
    </source>
</evidence>
<dbReference type="InterPro" id="IPR015806">
    <property type="entry name" value="Pyrv_Knase_insert_dom_sf"/>
</dbReference>
<dbReference type="GO" id="GO:0004743">
    <property type="term" value="F:pyruvate kinase activity"/>
    <property type="evidence" value="ECO:0007669"/>
    <property type="project" value="UniProtKB-UniRule"/>
</dbReference>
<keyword evidence="7 16" id="KW-0808">Transferase</keyword>
<dbReference type="InterPro" id="IPR036918">
    <property type="entry name" value="Pyrv_Knase_C_sf"/>
</dbReference>
<evidence type="ECO:0000256" key="13">
    <source>
        <dbReference type="ARBA" id="ARBA00023152"/>
    </source>
</evidence>
<feature type="domain" description="Pyruvate kinase barrel" evidence="17">
    <location>
        <begin position="9"/>
        <end position="329"/>
    </location>
</feature>
<protein>
    <recommendedName>
        <fullName evidence="6 15">Pyruvate kinase</fullName>
        <ecNumber evidence="5 15">2.7.1.40</ecNumber>
    </recommendedName>
</protein>
<dbReference type="PRINTS" id="PR01050">
    <property type="entry name" value="PYRUVTKNASE"/>
</dbReference>
<comment type="cofactor">
    <cofactor evidence="1">
        <name>Mg(2+)</name>
        <dbReference type="ChEBI" id="CHEBI:18420"/>
    </cofactor>
</comment>
<evidence type="ECO:0000256" key="1">
    <source>
        <dbReference type="ARBA" id="ARBA00001946"/>
    </source>
</evidence>
<proteinExistence type="inferred from homology"/>
<evidence type="ECO:0000256" key="16">
    <source>
        <dbReference type="RuleBase" id="RU000504"/>
    </source>
</evidence>
<sequence length="477" mass="52437">MKRQTDFAKTKIIGTIGPATNTPEMIADLIKSGLDVARLNFSHGSHEEHAENIRTIREGAGIADSPVAILADLCGPKIRLGLVEKPFEIEAGESVVISTDPENYTGKLKLIPTEYAHLAEDVKSGDRILMDDGLLQVSVRETSGSDVICDVIDGGLVKSRKGMNLPNVDVSESAITAKDRKDLDFIVTQDIDFIALSFVRSRDDIRELRWLLKEREKSLPIIAKIEKPEAINDIDAIIRETDMIMVARGDLGVEMPPQDVPNLQKMIIRKCIEYNKPVITATQMLESMINNPRPTRAEASDVANAVYDGTDAVMLSGETSVGEYPLAAVRTMEQIVRSSERHALSDEFVKVRRSREKMTDEENICRSACIMAQEAGARAIIAITRSGKTARLLSKYRSDVPILAFSQNDRTIRELNIVWGVQGESIDEVGETDATLKSAKEAALRLGYLNSGDKVVYTTGIPLLNSKAANMVKIDTA</sequence>
<dbReference type="InterPro" id="IPR011037">
    <property type="entry name" value="Pyrv_Knase-like_insert_dom_sf"/>
</dbReference>
<dbReference type="InterPro" id="IPR040442">
    <property type="entry name" value="Pyrv_kinase-like_dom_sf"/>
</dbReference>
<evidence type="ECO:0000256" key="11">
    <source>
        <dbReference type="ARBA" id="ARBA00022840"/>
    </source>
</evidence>
<dbReference type="FunFam" id="3.20.20.60:FF:000025">
    <property type="entry name" value="Pyruvate kinase"/>
    <property type="match status" value="1"/>
</dbReference>
<dbReference type="GO" id="GO:0030955">
    <property type="term" value="F:potassium ion binding"/>
    <property type="evidence" value="ECO:0007669"/>
    <property type="project" value="UniProtKB-UniRule"/>
</dbReference>
<dbReference type="EC" id="2.7.1.40" evidence="5 15"/>
<keyword evidence="14 19" id="KW-0670">Pyruvate</keyword>
<evidence type="ECO:0000313" key="19">
    <source>
        <dbReference type="EMBL" id="MDC7225342.1"/>
    </source>
</evidence>
<comment type="pathway">
    <text evidence="3 16">Carbohydrate degradation; glycolysis; pyruvate from D-glyceraldehyde 3-phosphate: step 5/5.</text>
</comment>
<dbReference type="Pfam" id="PF00224">
    <property type="entry name" value="PK"/>
    <property type="match status" value="1"/>
</dbReference>
<keyword evidence="9" id="KW-0547">Nucleotide-binding</keyword>
<keyword evidence="13 16" id="KW-0324">Glycolysis</keyword>
<evidence type="ECO:0000256" key="6">
    <source>
        <dbReference type="ARBA" id="ARBA00018587"/>
    </source>
</evidence>
<keyword evidence="11" id="KW-0067">ATP-binding</keyword>
<dbReference type="Gene3D" id="2.40.33.10">
    <property type="entry name" value="PK beta-barrel domain-like"/>
    <property type="match status" value="1"/>
</dbReference>
<evidence type="ECO:0000256" key="5">
    <source>
        <dbReference type="ARBA" id="ARBA00012142"/>
    </source>
</evidence>
<evidence type="ECO:0000256" key="14">
    <source>
        <dbReference type="ARBA" id="ARBA00023317"/>
    </source>
</evidence>
<dbReference type="InterPro" id="IPR015793">
    <property type="entry name" value="Pyrv_Knase_brl"/>
</dbReference>
<organism evidence="19 20">
    <name type="scientific">Candidatus Thalassospirochaeta sargassi</name>
    <dbReference type="NCBI Taxonomy" id="3119039"/>
    <lineage>
        <taxon>Bacteria</taxon>
        <taxon>Pseudomonadati</taxon>
        <taxon>Spirochaetota</taxon>
        <taxon>Spirochaetia</taxon>
        <taxon>Spirochaetales</taxon>
        <taxon>Spirochaetaceae</taxon>
        <taxon>Candidatus Thalassospirochaeta</taxon>
    </lineage>
</organism>
<evidence type="ECO:0000256" key="9">
    <source>
        <dbReference type="ARBA" id="ARBA00022741"/>
    </source>
</evidence>
<evidence type="ECO:0000256" key="8">
    <source>
        <dbReference type="ARBA" id="ARBA00022723"/>
    </source>
</evidence>
<dbReference type="FunFam" id="2.40.33.10:FF:000001">
    <property type="entry name" value="Pyruvate kinase"/>
    <property type="match status" value="1"/>
</dbReference>
<dbReference type="SUPFAM" id="SSF52935">
    <property type="entry name" value="PK C-terminal domain-like"/>
    <property type="match status" value="1"/>
</dbReference>
<evidence type="ECO:0000256" key="10">
    <source>
        <dbReference type="ARBA" id="ARBA00022777"/>
    </source>
</evidence>
<dbReference type="NCBIfam" id="NF004978">
    <property type="entry name" value="PRK06354.1"/>
    <property type="match status" value="1"/>
</dbReference>
<evidence type="ECO:0000256" key="7">
    <source>
        <dbReference type="ARBA" id="ARBA00022679"/>
    </source>
</evidence>
<keyword evidence="10 16" id="KW-0418">Kinase</keyword>
<dbReference type="Pfam" id="PF02887">
    <property type="entry name" value="PK_C"/>
    <property type="match status" value="1"/>
</dbReference>
<dbReference type="AlphaFoldDB" id="A0AAJ1ICQ6"/>
<evidence type="ECO:0000256" key="2">
    <source>
        <dbReference type="ARBA" id="ARBA00001958"/>
    </source>
</evidence>
<comment type="similarity">
    <text evidence="4 16">Belongs to the pyruvate kinase family.</text>
</comment>